<accession>A0A1S3YGX7</accession>
<dbReference type="RefSeq" id="XP_016451511.2">
    <property type="nucleotide sequence ID" value="XM_016596025.2"/>
</dbReference>
<evidence type="ECO:0000313" key="1">
    <source>
        <dbReference type="Proteomes" id="UP000790787"/>
    </source>
</evidence>
<sequence length="368" mass="42487">MRDPMHHHSLFEQERGLKLQLEKWVLVEESMLKQKSRVQWLKLGDANNAYFFASMKNRIVHNQIRRLETAEGHTIINHKDIEAEVTHFCHRLLGLSTTKIYVVQQDVMEEGCKLTRAQQLQLIGLVSKEEISNALKEINDQKAPRYDGFNSLFFKKSCQETFVPRRDIAVNIILNHELVKGYDTKGMSPRCMLKVDLQKAYNSIEWIFIEQVLQGMQFPTKFIKWIMVCLQTVSYSIIINGKPMKPFAARKGLRQGDLMSPFLFVPAMEYFSRMLKIRASRLIANPSKSSIYFCGVKPVLKQQILNLLGFSFGELPVRYLGVPMSSKRESATNQKCHVLSPNILLASVRASQEDHKTDHLDLQEILMD</sequence>
<dbReference type="GeneID" id="107776176"/>
<dbReference type="PaxDb" id="4097-A0A1S3YGX7"/>
<evidence type="ECO:0000313" key="2">
    <source>
        <dbReference type="RefSeq" id="XP_016451511.2"/>
    </source>
</evidence>
<dbReference type="OMA" id="EGHTIIN"/>
<gene>
    <name evidence="2" type="primary">LOC107776176</name>
</gene>
<keyword evidence="1" id="KW-1185">Reference proteome</keyword>
<protein>
    <submittedName>
        <fullName evidence="2">Uncharacterized protein LOC107776176</fullName>
    </submittedName>
</protein>
<organism evidence="1 2">
    <name type="scientific">Nicotiana tabacum</name>
    <name type="common">Common tobacco</name>
    <dbReference type="NCBI Taxonomy" id="4097"/>
    <lineage>
        <taxon>Eukaryota</taxon>
        <taxon>Viridiplantae</taxon>
        <taxon>Streptophyta</taxon>
        <taxon>Embryophyta</taxon>
        <taxon>Tracheophyta</taxon>
        <taxon>Spermatophyta</taxon>
        <taxon>Magnoliopsida</taxon>
        <taxon>eudicotyledons</taxon>
        <taxon>Gunneridae</taxon>
        <taxon>Pentapetalae</taxon>
        <taxon>asterids</taxon>
        <taxon>lamiids</taxon>
        <taxon>Solanales</taxon>
        <taxon>Solanaceae</taxon>
        <taxon>Nicotianoideae</taxon>
        <taxon>Nicotianeae</taxon>
        <taxon>Nicotiana</taxon>
    </lineage>
</organism>
<dbReference type="RefSeq" id="XP_016451511.1">
    <property type="nucleotide sequence ID" value="XM_016596025.1"/>
</dbReference>
<name>A0A1S3YGX7_TOBAC</name>
<reference evidence="2" key="2">
    <citation type="submission" date="2025-08" db="UniProtKB">
        <authorList>
            <consortium name="RefSeq"/>
        </authorList>
    </citation>
    <scope>IDENTIFICATION</scope>
    <source>
        <tissue evidence="2">Leaf</tissue>
    </source>
</reference>
<dbReference type="AlphaFoldDB" id="A0A1S3YGX7"/>
<dbReference type="Proteomes" id="UP000790787">
    <property type="component" value="Chromosome 13"/>
</dbReference>
<dbReference type="KEGG" id="nta:107776176"/>
<dbReference type="STRING" id="4097.A0A1S3YGX7"/>
<reference evidence="1" key="1">
    <citation type="journal article" date="2014" name="Nat. Commun.">
        <title>The tobacco genome sequence and its comparison with those of tomato and potato.</title>
        <authorList>
            <person name="Sierro N."/>
            <person name="Battey J.N."/>
            <person name="Ouadi S."/>
            <person name="Bakaher N."/>
            <person name="Bovet L."/>
            <person name="Willig A."/>
            <person name="Goepfert S."/>
            <person name="Peitsch M.C."/>
            <person name="Ivanov N.V."/>
        </authorList>
    </citation>
    <scope>NUCLEOTIDE SEQUENCE [LARGE SCALE GENOMIC DNA]</scope>
</reference>
<dbReference type="OrthoDB" id="1752289at2759"/>
<proteinExistence type="predicted"/>